<dbReference type="InterPro" id="IPR050966">
    <property type="entry name" value="Glutamyl_endopeptidase"/>
</dbReference>
<evidence type="ECO:0000256" key="5">
    <source>
        <dbReference type="ARBA" id="ARBA00022825"/>
    </source>
</evidence>
<feature type="region of interest" description="Disordered" evidence="7">
    <location>
        <begin position="66"/>
        <end position="86"/>
    </location>
</feature>
<name>A0A840E2H7_9BACT</name>
<dbReference type="PROSITE" id="PS00673">
    <property type="entry name" value="V8_SER"/>
    <property type="match status" value="1"/>
</dbReference>
<comment type="caution">
    <text evidence="9">The sequence shown here is derived from an EMBL/GenBank/DDBJ whole genome shotgun (WGS) entry which is preliminary data.</text>
</comment>
<sequence>MASQLEDVFTDVKTNENGDATAAAETTATPFAEPGSAGQEFERLMELGLEPIAENSELDELATEADFEESAPEYDDVSSEESAGNVQLPETTQEENLLDAYYGSYDASPTEAMQGIDEVVIGADDRIRINNTASFPWRVHCSLRIETRTGKFYIGTGWFISPRTIMTAGHCVYLHNEGGWAKSITVMPGRNGAAMPYGAHKATHFRSVTGWTSSRQRANDFGCIILPKNNRVGARTGYLGFAYMGDSSLKSKYVNLSGYPGDKPAGTQWYHGRRVKAVSSRTITYEIDTAGGQSGSAVYHIKSGKRYAVGIHTNGHSSGNSATRITKGVFNFMKSWKSMGS</sequence>
<organism evidence="9 10">
    <name type="scientific">Neolewinella aquimaris</name>
    <dbReference type="NCBI Taxonomy" id="1835722"/>
    <lineage>
        <taxon>Bacteria</taxon>
        <taxon>Pseudomonadati</taxon>
        <taxon>Bacteroidota</taxon>
        <taxon>Saprospiria</taxon>
        <taxon>Saprospirales</taxon>
        <taxon>Lewinellaceae</taxon>
        <taxon>Neolewinella</taxon>
    </lineage>
</organism>
<keyword evidence="5 6" id="KW-0720">Serine protease</keyword>
<evidence type="ECO:0000256" key="7">
    <source>
        <dbReference type="SAM" id="MobiDB-lite"/>
    </source>
</evidence>
<dbReference type="SUPFAM" id="SSF50494">
    <property type="entry name" value="Trypsin-like serine proteases"/>
    <property type="match status" value="1"/>
</dbReference>
<dbReference type="InterPro" id="IPR000126">
    <property type="entry name" value="V8_ser_AS"/>
</dbReference>
<dbReference type="EMBL" id="JACIFF010000006">
    <property type="protein sequence ID" value="MBB4079784.1"/>
    <property type="molecule type" value="Genomic_DNA"/>
</dbReference>
<dbReference type="InterPro" id="IPR008256">
    <property type="entry name" value="Peptidase_S1B"/>
</dbReference>
<dbReference type="PANTHER" id="PTHR15462:SF8">
    <property type="entry name" value="SERINE PROTEASE"/>
    <property type="match status" value="1"/>
</dbReference>
<keyword evidence="3" id="KW-0732">Signal</keyword>
<keyword evidence="10" id="KW-1185">Reference proteome</keyword>
<evidence type="ECO:0000259" key="8">
    <source>
        <dbReference type="Pfam" id="PF00089"/>
    </source>
</evidence>
<dbReference type="PRINTS" id="PR00839">
    <property type="entry name" value="V8PROTEASE"/>
</dbReference>
<feature type="compositionally biased region" description="Low complexity" evidence="7">
    <location>
        <begin position="20"/>
        <end position="34"/>
    </location>
</feature>
<evidence type="ECO:0000313" key="9">
    <source>
        <dbReference type="EMBL" id="MBB4079784.1"/>
    </source>
</evidence>
<gene>
    <name evidence="9" type="ORF">GGR28_002411</name>
</gene>
<dbReference type="GO" id="GO:0006508">
    <property type="term" value="P:proteolysis"/>
    <property type="evidence" value="ECO:0007669"/>
    <property type="project" value="UniProtKB-KW"/>
</dbReference>
<feature type="domain" description="Peptidase S1" evidence="8">
    <location>
        <begin position="132"/>
        <end position="321"/>
    </location>
</feature>
<comment type="similarity">
    <text evidence="1 6">Belongs to the peptidase S1B family.</text>
</comment>
<dbReference type="PANTHER" id="PTHR15462">
    <property type="entry name" value="SERINE PROTEASE"/>
    <property type="match status" value="1"/>
</dbReference>
<dbReference type="InterPro" id="IPR043504">
    <property type="entry name" value="Peptidase_S1_PA_chymotrypsin"/>
</dbReference>
<dbReference type="RefSeq" id="WP_221233878.1">
    <property type="nucleotide sequence ID" value="NZ_JACIFF010000006.1"/>
</dbReference>
<evidence type="ECO:0000256" key="3">
    <source>
        <dbReference type="ARBA" id="ARBA00022729"/>
    </source>
</evidence>
<proteinExistence type="inferred from homology"/>
<evidence type="ECO:0000256" key="6">
    <source>
        <dbReference type="RuleBase" id="RU004296"/>
    </source>
</evidence>
<evidence type="ECO:0000256" key="2">
    <source>
        <dbReference type="ARBA" id="ARBA00022670"/>
    </source>
</evidence>
<evidence type="ECO:0000313" key="10">
    <source>
        <dbReference type="Proteomes" id="UP000576209"/>
    </source>
</evidence>
<dbReference type="GO" id="GO:0004252">
    <property type="term" value="F:serine-type endopeptidase activity"/>
    <property type="evidence" value="ECO:0007669"/>
    <property type="project" value="InterPro"/>
</dbReference>
<dbReference type="Gene3D" id="2.40.10.10">
    <property type="entry name" value="Trypsin-like serine proteases"/>
    <property type="match status" value="2"/>
</dbReference>
<dbReference type="AlphaFoldDB" id="A0A840E2H7"/>
<dbReference type="InterPro" id="IPR009003">
    <property type="entry name" value="Peptidase_S1_PA"/>
</dbReference>
<reference evidence="9 10" key="1">
    <citation type="submission" date="2020-08" db="EMBL/GenBank/DDBJ databases">
        <title>Genomic Encyclopedia of Type Strains, Phase IV (KMG-IV): sequencing the most valuable type-strain genomes for metagenomic binning, comparative biology and taxonomic classification.</title>
        <authorList>
            <person name="Goeker M."/>
        </authorList>
    </citation>
    <scope>NUCLEOTIDE SEQUENCE [LARGE SCALE GENOMIC DNA]</scope>
    <source>
        <strain evidence="9 10">DSM 105137</strain>
    </source>
</reference>
<keyword evidence="2 6" id="KW-0645">Protease</keyword>
<protein>
    <recommendedName>
        <fullName evidence="6">Serine protease</fullName>
        <ecNumber evidence="6">3.4.21.-</ecNumber>
    </recommendedName>
</protein>
<dbReference type="EC" id="3.4.21.-" evidence="6"/>
<dbReference type="Proteomes" id="UP000576209">
    <property type="component" value="Unassembled WGS sequence"/>
</dbReference>
<accession>A0A840E2H7</accession>
<keyword evidence="4 6" id="KW-0378">Hydrolase</keyword>
<dbReference type="InterPro" id="IPR018114">
    <property type="entry name" value="TRYPSIN_HIS"/>
</dbReference>
<feature type="compositionally biased region" description="Acidic residues" evidence="7">
    <location>
        <begin position="66"/>
        <end position="79"/>
    </location>
</feature>
<dbReference type="PROSITE" id="PS00134">
    <property type="entry name" value="TRYPSIN_HIS"/>
    <property type="match status" value="1"/>
</dbReference>
<dbReference type="Pfam" id="PF00089">
    <property type="entry name" value="Trypsin"/>
    <property type="match status" value="1"/>
</dbReference>
<evidence type="ECO:0000256" key="4">
    <source>
        <dbReference type="ARBA" id="ARBA00022801"/>
    </source>
</evidence>
<dbReference type="InterPro" id="IPR001254">
    <property type="entry name" value="Trypsin_dom"/>
</dbReference>
<feature type="region of interest" description="Disordered" evidence="7">
    <location>
        <begin position="1"/>
        <end position="36"/>
    </location>
</feature>
<evidence type="ECO:0000256" key="1">
    <source>
        <dbReference type="ARBA" id="ARBA00008764"/>
    </source>
</evidence>